<feature type="compositionally biased region" description="Low complexity" evidence="5">
    <location>
        <begin position="59"/>
        <end position="69"/>
    </location>
</feature>
<sequence length="751" mass="81972">MMVDLKTRLSSARAKLLRRSSGTPSASSRGGDEEVGQPKQARPSSQQNQRSMEEKEEQWQQQPQQQPWQQKEEQCIDGPDIVGNESSGVPVAGVSHNDPRTENPNRSDLQPVSRANNTITTAGPTHPTSSSTDQPHSPDTPFTDIALSEFSARDFAQEAVDRWQTEHEDKAPPLLSAAQLTQTRPTKEFLRRQSLVPPTQTRLIRTLLESEIPPPSRSGNQDIAEHLPLELSTSMVNRKIWVKRTGASATLVSIHEDDLVDDAREVILKKYANSLGRTFDAPDITLRIFPRGHQQRHYREVEKERVLAPDESISRALDTYYPGGQSVDEALVIEVPARRTPKPSPRSGHHMQNYSEESRLGEVGDYFPPMPVAAPSPHLPTGSISNASHGGSSQHPSVHSMSVLTTGQVPSLPSPGRGSRHHRPRMGRTHTSSPTIMTSAAGTPNNGTITQTRSSRSSVNSNASDYKQPPPSAPPLPTTSASETPHKAASSTPPRVASPRPAPSKKNKIKTDHPQLPAGLLDGNVPPINVLIVEDNVINLRLLEAFMKRLKVRWQTAMNGKEAVSKWRTGGFHLVLMDIQLPVMNGLEATKEIRRLERLNSIGVFSSPVSSSAPEAESEAGPIGGDKLTNTYLFKSPVIIVALTASSLQSDRHEALAAGCNDFLTKPVNFVWLERKVMEWGCMQALIDFDGWRKWKDFPQNSIKDEGGKGSGPASGKGGKSGGRKDKPRNSITIPQSTDNLDVGKAITATG</sequence>
<protein>
    <recommendedName>
        <fullName evidence="6">Response regulatory domain-containing protein</fullName>
    </recommendedName>
</protein>
<dbReference type="PANTHER" id="PTHR45339:SF1">
    <property type="entry name" value="HYBRID SIGNAL TRANSDUCTION HISTIDINE KINASE J"/>
    <property type="match status" value="1"/>
</dbReference>
<feature type="compositionally biased region" description="Polar residues" evidence="5">
    <location>
        <begin position="730"/>
        <end position="740"/>
    </location>
</feature>
<dbReference type="OrthoDB" id="21225at2759"/>
<evidence type="ECO:0000256" key="5">
    <source>
        <dbReference type="SAM" id="MobiDB-lite"/>
    </source>
</evidence>
<evidence type="ECO:0000256" key="3">
    <source>
        <dbReference type="ARBA" id="ARBA00093463"/>
    </source>
</evidence>
<feature type="compositionally biased region" description="Pro residues" evidence="5">
    <location>
        <begin position="468"/>
        <end position="477"/>
    </location>
</feature>
<evidence type="ECO:0000256" key="2">
    <source>
        <dbReference type="ARBA" id="ARBA00023012"/>
    </source>
</evidence>
<dbReference type="SUPFAM" id="SSF52172">
    <property type="entry name" value="CheY-like"/>
    <property type="match status" value="1"/>
</dbReference>
<dbReference type="Gene3D" id="3.40.50.2300">
    <property type="match status" value="1"/>
</dbReference>
<dbReference type="InterPro" id="IPR011006">
    <property type="entry name" value="CheY-like_superfamily"/>
</dbReference>
<evidence type="ECO:0000259" key="6">
    <source>
        <dbReference type="PROSITE" id="PS50110"/>
    </source>
</evidence>
<accession>A0A9P8I6L3</accession>
<feature type="region of interest" description="Disordered" evidence="5">
    <location>
        <begin position="361"/>
        <end position="520"/>
    </location>
</feature>
<dbReference type="AlphaFoldDB" id="A0A9P8I6L3"/>
<feature type="compositionally biased region" description="Low complexity" evidence="5">
    <location>
        <begin position="478"/>
        <end position="499"/>
    </location>
</feature>
<feature type="compositionally biased region" description="Basic residues" evidence="5">
    <location>
        <begin position="418"/>
        <end position="428"/>
    </location>
</feature>
<dbReference type="InterPro" id="IPR001789">
    <property type="entry name" value="Sig_transdc_resp-reg_receiver"/>
</dbReference>
<name>A0A9P8I6L3_9PEZI</name>
<keyword evidence="2" id="KW-0902">Two-component regulatory system</keyword>
<evidence type="ECO:0000313" key="7">
    <source>
        <dbReference type="EMBL" id="KAH0537422.1"/>
    </source>
</evidence>
<feature type="modified residue" description="4-aspartylphosphate" evidence="4">
    <location>
        <position position="578"/>
    </location>
</feature>
<feature type="region of interest" description="Disordered" evidence="5">
    <location>
        <begin position="700"/>
        <end position="751"/>
    </location>
</feature>
<feature type="region of interest" description="Disordered" evidence="5">
    <location>
        <begin position="1"/>
        <end position="143"/>
    </location>
</feature>
<dbReference type="SMART" id="SM00448">
    <property type="entry name" value="REC"/>
    <property type="match status" value="1"/>
</dbReference>
<comment type="caution">
    <text evidence="7">The sequence shown here is derived from an EMBL/GenBank/DDBJ whole genome shotgun (WGS) entry which is preliminary data.</text>
</comment>
<feature type="compositionally biased region" description="Pro residues" evidence="5">
    <location>
        <begin position="368"/>
        <end position="378"/>
    </location>
</feature>
<reference evidence="7" key="1">
    <citation type="submission" date="2021-03" db="EMBL/GenBank/DDBJ databases">
        <title>Comparative genomics and phylogenomic investigation of the class Geoglossomycetes provide insights into ecological specialization and systematics.</title>
        <authorList>
            <person name="Melie T."/>
            <person name="Pirro S."/>
            <person name="Miller A.N."/>
            <person name="Quandt A."/>
        </authorList>
    </citation>
    <scope>NUCLEOTIDE SEQUENCE</scope>
    <source>
        <strain evidence="7">GBOQ0MN5Z8</strain>
    </source>
</reference>
<gene>
    <name evidence="7" type="ORF">FGG08_005775</name>
</gene>
<feature type="region of interest" description="Disordered" evidence="5">
    <location>
        <begin position="163"/>
        <end position="186"/>
    </location>
</feature>
<dbReference type="CDD" id="cd17546">
    <property type="entry name" value="REC_hyHK_CKI1_RcsC-like"/>
    <property type="match status" value="1"/>
</dbReference>
<dbReference type="EMBL" id="JAGHQL010000146">
    <property type="protein sequence ID" value="KAH0537422.1"/>
    <property type="molecule type" value="Genomic_DNA"/>
</dbReference>
<dbReference type="Pfam" id="PF00072">
    <property type="entry name" value="Response_reg"/>
    <property type="match status" value="1"/>
</dbReference>
<dbReference type="GO" id="GO:0000156">
    <property type="term" value="F:phosphorelay response regulator activity"/>
    <property type="evidence" value="ECO:0007669"/>
    <property type="project" value="UniProtKB-ARBA"/>
</dbReference>
<feature type="compositionally biased region" description="Polar residues" evidence="5">
    <location>
        <begin position="106"/>
        <end position="137"/>
    </location>
</feature>
<evidence type="ECO:0000313" key="8">
    <source>
        <dbReference type="Proteomes" id="UP000698800"/>
    </source>
</evidence>
<keyword evidence="1 4" id="KW-0597">Phosphoprotein</keyword>
<comment type="similarity">
    <text evidence="3">Belongs to the SSK1 family.</text>
</comment>
<dbReference type="Proteomes" id="UP000698800">
    <property type="component" value="Unassembled WGS sequence"/>
</dbReference>
<evidence type="ECO:0000256" key="4">
    <source>
        <dbReference type="PROSITE-ProRule" id="PRU00169"/>
    </source>
</evidence>
<keyword evidence="8" id="KW-1185">Reference proteome</keyword>
<feature type="compositionally biased region" description="Polar residues" evidence="5">
    <location>
        <begin position="382"/>
        <end position="411"/>
    </location>
</feature>
<dbReference type="PROSITE" id="PS50110">
    <property type="entry name" value="RESPONSE_REGULATORY"/>
    <property type="match status" value="1"/>
</dbReference>
<feature type="compositionally biased region" description="Low complexity" evidence="5">
    <location>
        <begin position="453"/>
        <end position="464"/>
    </location>
</feature>
<feature type="domain" description="Response regulatory" evidence="6">
    <location>
        <begin position="529"/>
        <end position="681"/>
    </location>
</feature>
<feature type="compositionally biased region" description="Polar residues" evidence="5">
    <location>
        <begin position="429"/>
        <end position="452"/>
    </location>
</feature>
<feature type="compositionally biased region" description="Gly residues" evidence="5">
    <location>
        <begin position="709"/>
        <end position="721"/>
    </location>
</feature>
<proteinExistence type="inferred from homology"/>
<dbReference type="FunFam" id="3.40.50.2300:FF:000146">
    <property type="entry name" value="Putative two-component response regulator SSK1p"/>
    <property type="match status" value="1"/>
</dbReference>
<dbReference type="PANTHER" id="PTHR45339">
    <property type="entry name" value="HYBRID SIGNAL TRANSDUCTION HISTIDINE KINASE J"/>
    <property type="match status" value="1"/>
</dbReference>
<evidence type="ECO:0000256" key="1">
    <source>
        <dbReference type="ARBA" id="ARBA00022553"/>
    </source>
</evidence>
<organism evidence="7 8">
    <name type="scientific">Glutinoglossum americanum</name>
    <dbReference type="NCBI Taxonomy" id="1670608"/>
    <lineage>
        <taxon>Eukaryota</taxon>
        <taxon>Fungi</taxon>
        <taxon>Dikarya</taxon>
        <taxon>Ascomycota</taxon>
        <taxon>Pezizomycotina</taxon>
        <taxon>Geoglossomycetes</taxon>
        <taxon>Geoglossales</taxon>
        <taxon>Geoglossaceae</taxon>
        <taxon>Glutinoglossum</taxon>
    </lineage>
</organism>